<feature type="transmembrane region" description="Helical" evidence="1">
    <location>
        <begin position="52"/>
        <end position="78"/>
    </location>
</feature>
<dbReference type="InterPro" id="IPR009325">
    <property type="entry name" value="DUF983"/>
</dbReference>
<sequence>MSTKLNAIINARCPQCREGRLFKYKFWNVFKFSEMYTHCPSCNMRYEVEPGFWFGAMYVSYALTVGIMIVGGLVIYNFFGDPGALGYVVPITLTSLLAVPFNFRIARTVFIHLFSGVEYKPEASQTNN</sequence>
<keyword evidence="1" id="KW-0472">Membrane</keyword>
<gene>
    <name evidence="2" type="ORF">EOJ36_06145</name>
</gene>
<keyword evidence="1" id="KW-0812">Transmembrane</keyword>
<dbReference type="RefSeq" id="WP_127803405.1">
    <property type="nucleotide sequence ID" value="NZ_SACY01000002.1"/>
</dbReference>
<comment type="caution">
    <text evidence="2">The sequence shown here is derived from an EMBL/GenBank/DDBJ whole genome shotgun (WGS) entry which is preliminary data.</text>
</comment>
<feature type="transmembrane region" description="Helical" evidence="1">
    <location>
        <begin position="84"/>
        <end position="103"/>
    </location>
</feature>
<proteinExistence type="predicted"/>
<keyword evidence="3" id="KW-1185">Reference proteome</keyword>
<name>A0A437PUQ8_9BACT</name>
<dbReference type="Pfam" id="PF06170">
    <property type="entry name" value="DUF983"/>
    <property type="match status" value="1"/>
</dbReference>
<accession>A0A437PUQ8</accession>
<evidence type="ECO:0000256" key="1">
    <source>
        <dbReference type="SAM" id="Phobius"/>
    </source>
</evidence>
<evidence type="ECO:0000313" key="3">
    <source>
        <dbReference type="Proteomes" id="UP000282832"/>
    </source>
</evidence>
<organism evidence="2 3">
    <name type="scientific">Sandaracinomonas limnophila</name>
    <dbReference type="NCBI Taxonomy" id="1862386"/>
    <lineage>
        <taxon>Bacteria</taxon>
        <taxon>Pseudomonadati</taxon>
        <taxon>Bacteroidota</taxon>
        <taxon>Cytophagia</taxon>
        <taxon>Cytophagales</taxon>
        <taxon>Flectobacillaceae</taxon>
        <taxon>Sandaracinomonas</taxon>
    </lineage>
</organism>
<dbReference type="OrthoDB" id="9790326at2"/>
<dbReference type="Proteomes" id="UP000282832">
    <property type="component" value="Unassembled WGS sequence"/>
</dbReference>
<dbReference type="AlphaFoldDB" id="A0A437PUQ8"/>
<dbReference type="EMBL" id="SACY01000002">
    <property type="protein sequence ID" value="RVU25993.1"/>
    <property type="molecule type" value="Genomic_DNA"/>
</dbReference>
<keyword evidence="1" id="KW-1133">Transmembrane helix</keyword>
<evidence type="ECO:0000313" key="2">
    <source>
        <dbReference type="EMBL" id="RVU25993.1"/>
    </source>
</evidence>
<protein>
    <submittedName>
        <fullName evidence="2">DUF983 domain-containing protein</fullName>
    </submittedName>
</protein>
<reference evidence="2 3" key="1">
    <citation type="submission" date="2019-01" db="EMBL/GenBank/DDBJ databases">
        <authorList>
            <person name="Chen W.-M."/>
        </authorList>
    </citation>
    <scope>NUCLEOTIDE SEQUENCE [LARGE SCALE GENOMIC DNA]</scope>
    <source>
        <strain evidence="2 3">FSY-15</strain>
    </source>
</reference>